<dbReference type="InterPro" id="IPR037523">
    <property type="entry name" value="VOC_core"/>
</dbReference>
<dbReference type="EMBL" id="JBHSJJ010000001">
    <property type="protein sequence ID" value="MFC4870379.1"/>
    <property type="molecule type" value="Genomic_DNA"/>
</dbReference>
<dbReference type="SUPFAM" id="SSF54593">
    <property type="entry name" value="Glyoxalase/Bleomycin resistance protein/Dihydroxybiphenyl dioxygenase"/>
    <property type="match status" value="1"/>
</dbReference>
<accession>A0ABV9SVM4</accession>
<proteinExistence type="predicted"/>
<reference evidence="4" key="1">
    <citation type="journal article" date="2019" name="Int. J. Syst. Evol. Microbiol.">
        <title>The Global Catalogue of Microorganisms (GCM) 10K type strain sequencing project: providing services to taxonomists for standard genome sequencing and annotation.</title>
        <authorList>
            <consortium name="The Broad Institute Genomics Platform"/>
            <consortium name="The Broad Institute Genome Sequencing Center for Infectious Disease"/>
            <person name="Wu L."/>
            <person name="Ma J."/>
        </authorList>
    </citation>
    <scope>NUCLEOTIDE SEQUENCE [LARGE SCALE GENOMIC DNA]</scope>
    <source>
        <strain evidence="4">CGMCC 4.7466</strain>
    </source>
</reference>
<dbReference type="PROSITE" id="PS51819">
    <property type="entry name" value="VOC"/>
    <property type="match status" value="1"/>
</dbReference>
<keyword evidence="1" id="KW-1133">Transmembrane helix</keyword>
<evidence type="ECO:0000259" key="2">
    <source>
        <dbReference type="PROSITE" id="PS51819"/>
    </source>
</evidence>
<evidence type="ECO:0000256" key="1">
    <source>
        <dbReference type="SAM" id="Phobius"/>
    </source>
</evidence>
<dbReference type="PANTHER" id="PTHR34109:SF1">
    <property type="entry name" value="VOC DOMAIN-CONTAINING PROTEIN"/>
    <property type="match status" value="1"/>
</dbReference>
<comment type="caution">
    <text evidence="3">The sequence shown here is derived from an EMBL/GenBank/DDBJ whole genome shotgun (WGS) entry which is preliminary data.</text>
</comment>
<dbReference type="Gene3D" id="3.30.720.110">
    <property type="match status" value="1"/>
</dbReference>
<keyword evidence="1" id="KW-0472">Membrane</keyword>
<evidence type="ECO:0000313" key="4">
    <source>
        <dbReference type="Proteomes" id="UP001595818"/>
    </source>
</evidence>
<dbReference type="Gene3D" id="3.30.720.120">
    <property type="match status" value="1"/>
</dbReference>
<dbReference type="PANTHER" id="PTHR34109">
    <property type="entry name" value="BNAUNNG04460D PROTEIN-RELATED"/>
    <property type="match status" value="1"/>
</dbReference>
<keyword evidence="4" id="KW-1185">Reference proteome</keyword>
<dbReference type="Pfam" id="PF00903">
    <property type="entry name" value="Glyoxalase"/>
    <property type="match status" value="1"/>
</dbReference>
<feature type="domain" description="VOC" evidence="2">
    <location>
        <begin position="10"/>
        <end position="126"/>
    </location>
</feature>
<dbReference type="Proteomes" id="UP001595818">
    <property type="component" value="Unassembled WGS sequence"/>
</dbReference>
<dbReference type="InterPro" id="IPR004360">
    <property type="entry name" value="Glyas_Fos-R_dOase_dom"/>
</dbReference>
<sequence>MEKSFQTPDYYNTVMPYLILKDVSKFIAFVSAVFGAKEKMRYRDDNGRVVHAEVTIGENVIMAGESTDQWATQTAGLYINVDDADKIYQKALDEGATTVMEVSDKEYGRSGGIKDPCGNTWWITGRQ</sequence>
<dbReference type="InterPro" id="IPR029068">
    <property type="entry name" value="Glyas_Bleomycin-R_OHBP_Dase"/>
</dbReference>
<dbReference type="CDD" id="cd07246">
    <property type="entry name" value="VOC_like"/>
    <property type="match status" value="1"/>
</dbReference>
<evidence type="ECO:0000313" key="3">
    <source>
        <dbReference type="EMBL" id="MFC4870379.1"/>
    </source>
</evidence>
<dbReference type="RefSeq" id="WP_377060863.1">
    <property type="nucleotide sequence ID" value="NZ_JBHSJJ010000001.1"/>
</dbReference>
<organism evidence="3 4">
    <name type="scientific">Negadavirga shengliensis</name>
    <dbReference type="NCBI Taxonomy" id="1389218"/>
    <lineage>
        <taxon>Bacteria</taxon>
        <taxon>Pseudomonadati</taxon>
        <taxon>Bacteroidota</taxon>
        <taxon>Cytophagia</taxon>
        <taxon>Cytophagales</taxon>
        <taxon>Cyclobacteriaceae</taxon>
        <taxon>Negadavirga</taxon>
    </lineage>
</organism>
<name>A0ABV9SVM4_9BACT</name>
<feature type="transmembrane region" description="Helical" evidence="1">
    <location>
        <begin position="14"/>
        <end position="34"/>
    </location>
</feature>
<protein>
    <submittedName>
        <fullName evidence="3">VOC family protein</fullName>
    </submittedName>
</protein>
<keyword evidence="1" id="KW-0812">Transmembrane</keyword>
<gene>
    <name evidence="3" type="ORF">ACFPFU_01690</name>
</gene>